<keyword evidence="4 6" id="KW-1015">Disulfide bond</keyword>
<organism evidence="10 11">
    <name type="scientific">Nesidiocoris tenuis</name>
    <dbReference type="NCBI Taxonomy" id="355587"/>
    <lineage>
        <taxon>Eukaryota</taxon>
        <taxon>Metazoa</taxon>
        <taxon>Ecdysozoa</taxon>
        <taxon>Arthropoda</taxon>
        <taxon>Hexapoda</taxon>
        <taxon>Insecta</taxon>
        <taxon>Pterygota</taxon>
        <taxon>Neoptera</taxon>
        <taxon>Paraneoptera</taxon>
        <taxon>Hemiptera</taxon>
        <taxon>Heteroptera</taxon>
        <taxon>Panheteroptera</taxon>
        <taxon>Cimicomorpha</taxon>
        <taxon>Miridae</taxon>
        <taxon>Dicyphina</taxon>
        <taxon>Nesidiocoris</taxon>
    </lineage>
</organism>
<keyword evidence="8" id="KW-0472">Membrane</keyword>
<reference evidence="10 11" key="1">
    <citation type="submission" date="2020-02" db="EMBL/GenBank/DDBJ databases">
        <authorList>
            <person name="Ferguson B K."/>
        </authorList>
    </citation>
    <scope>NUCLEOTIDE SEQUENCE [LARGE SCALE GENOMIC DNA]</scope>
</reference>
<dbReference type="InterPro" id="IPR000033">
    <property type="entry name" value="LDLR_classB_rpt"/>
</dbReference>
<feature type="disulfide bond" evidence="6">
    <location>
        <begin position="258"/>
        <end position="275"/>
    </location>
</feature>
<protein>
    <recommendedName>
        <fullName evidence="9">EGF-like domain-containing protein</fullName>
    </recommendedName>
</protein>
<feature type="domain" description="EGF-like" evidence="9">
    <location>
        <begin position="252"/>
        <end position="287"/>
    </location>
</feature>
<keyword evidence="5" id="KW-0325">Glycoprotein</keyword>
<evidence type="ECO:0000256" key="8">
    <source>
        <dbReference type="SAM" id="Phobius"/>
    </source>
</evidence>
<feature type="transmembrane region" description="Helical" evidence="8">
    <location>
        <begin position="303"/>
        <end position="323"/>
    </location>
</feature>
<keyword evidence="11" id="KW-1185">Reference proteome</keyword>
<dbReference type="Proteomes" id="UP000479000">
    <property type="component" value="Unassembled WGS sequence"/>
</dbReference>
<evidence type="ECO:0000256" key="5">
    <source>
        <dbReference type="ARBA" id="ARBA00023180"/>
    </source>
</evidence>
<keyword evidence="8" id="KW-1133">Transmembrane helix</keyword>
<dbReference type="PROSITE" id="PS00022">
    <property type="entry name" value="EGF_1"/>
    <property type="match status" value="1"/>
</dbReference>
<dbReference type="SUPFAM" id="SSF63825">
    <property type="entry name" value="YWTD domain"/>
    <property type="match status" value="1"/>
</dbReference>
<dbReference type="InterPro" id="IPR051221">
    <property type="entry name" value="LDLR-related"/>
</dbReference>
<keyword evidence="2" id="KW-0732">Signal</keyword>
<evidence type="ECO:0000256" key="2">
    <source>
        <dbReference type="ARBA" id="ARBA00022729"/>
    </source>
</evidence>
<dbReference type="GO" id="GO:0016324">
    <property type="term" value="C:apical plasma membrane"/>
    <property type="evidence" value="ECO:0007669"/>
    <property type="project" value="TreeGrafter"/>
</dbReference>
<dbReference type="AlphaFoldDB" id="A0A6H5G8A2"/>
<dbReference type="Gene3D" id="2.120.10.30">
    <property type="entry name" value="TolB, C-terminal domain"/>
    <property type="match status" value="1"/>
</dbReference>
<comment type="caution">
    <text evidence="6">Lacks conserved residue(s) required for the propagation of feature annotation.</text>
</comment>
<accession>A0A6H5G8A2</accession>
<keyword evidence="1 6" id="KW-0245">EGF-like domain</keyword>
<evidence type="ECO:0000259" key="9">
    <source>
        <dbReference type="PROSITE" id="PS50026"/>
    </source>
</evidence>
<dbReference type="GO" id="GO:0006898">
    <property type="term" value="P:receptor-mediated endocytosis"/>
    <property type="evidence" value="ECO:0007669"/>
    <property type="project" value="TreeGrafter"/>
</dbReference>
<dbReference type="Gene3D" id="2.10.25.10">
    <property type="entry name" value="Laminin"/>
    <property type="match status" value="1"/>
</dbReference>
<dbReference type="FunFam" id="2.120.10.30:FF:000241">
    <property type="entry name" value="Low-density lipoprotein receptor-related protein 6"/>
    <property type="match status" value="1"/>
</dbReference>
<evidence type="ECO:0000256" key="1">
    <source>
        <dbReference type="ARBA" id="ARBA00022536"/>
    </source>
</evidence>
<dbReference type="SUPFAM" id="SSF57196">
    <property type="entry name" value="EGF/Laminin"/>
    <property type="match status" value="1"/>
</dbReference>
<evidence type="ECO:0000256" key="7">
    <source>
        <dbReference type="PROSITE-ProRule" id="PRU00461"/>
    </source>
</evidence>
<dbReference type="GO" id="GO:0042562">
    <property type="term" value="F:hormone binding"/>
    <property type="evidence" value="ECO:0007669"/>
    <property type="project" value="TreeGrafter"/>
</dbReference>
<feature type="repeat" description="LDL-receptor class B" evidence="7">
    <location>
        <begin position="114"/>
        <end position="157"/>
    </location>
</feature>
<dbReference type="PANTHER" id="PTHR22722">
    <property type="entry name" value="LOW-DENSITY LIPOPROTEIN RECEPTOR-RELATED PROTEIN 2-RELATED"/>
    <property type="match status" value="1"/>
</dbReference>
<dbReference type="InterPro" id="IPR011042">
    <property type="entry name" value="6-blade_b-propeller_TolB-like"/>
</dbReference>
<dbReference type="GO" id="GO:0043235">
    <property type="term" value="C:receptor complex"/>
    <property type="evidence" value="ECO:0007669"/>
    <property type="project" value="TreeGrafter"/>
</dbReference>
<dbReference type="PANTHER" id="PTHR22722:SF14">
    <property type="entry name" value="MEGALIN, ISOFORM A"/>
    <property type="match status" value="1"/>
</dbReference>
<feature type="repeat" description="LDL-receptor class B" evidence="7">
    <location>
        <begin position="68"/>
        <end position="111"/>
    </location>
</feature>
<feature type="disulfide bond" evidence="6">
    <location>
        <begin position="277"/>
        <end position="286"/>
    </location>
</feature>
<keyword evidence="3" id="KW-0677">Repeat</keyword>
<dbReference type="PROSITE" id="PS51120">
    <property type="entry name" value="LDLRB"/>
    <property type="match status" value="3"/>
</dbReference>
<dbReference type="Pfam" id="PF00058">
    <property type="entry name" value="Ldl_recept_b"/>
    <property type="match status" value="1"/>
</dbReference>
<dbReference type="OrthoDB" id="21182at2759"/>
<dbReference type="SMART" id="SM00135">
    <property type="entry name" value="LY"/>
    <property type="match status" value="4"/>
</dbReference>
<evidence type="ECO:0000256" key="4">
    <source>
        <dbReference type="ARBA" id="ARBA00023157"/>
    </source>
</evidence>
<evidence type="ECO:0000256" key="6">
    <source>
        <dbReference type="PROSITE-ProRule" id="PRU00076"/>
    </source>
</evidence>
<dbReference type="InterPro" id="IPR000742">
    <property type="entry name" value="EGF"/>
</dbReference>
<name>A0A6H5G8A2_9HEMI</name>
<evidence type="ECO:0000313" key="10">
    <source>
        <dbReference type="EMBL" id="CAA9998004.1"/>
    </source>
</evidence>
<gene>
    <name evidence="10" type="ORF">NTEN_LOCUS4298</name>
</gene>
<evidence type="ECO:0000313" key="11">
    <source>
        <dbReference type="Proteomes" id="UP000479000"/>
    </source>
</evidence>
<keyword evidence="8" id="KW-0812">Transmembrane</keyword>
<dbReference type="EMBL" id="CADCXU010006447">
    <property type="protein sequence ID" value="CAA9998004.1"/>
    <property type="molecule type" value="Genomic_DNA"/>
</dbReference>
<sequence>MFVPGNSKPTSVAVDWVADNLYWTETDRSGTKPKGRVMVSKQDGRYRRSLINDGLDFPTSIALDPQNGRMFWTDAGDSPKIETSWLDGSQRRPFVVDRIRHPAGLTVDYASQTHNLYWVDTKLNQIEKIRPDGTNREIILLGTSLSHPLSLDVFENNLFWVARDTGELIKQDKFGRGIPVILAKNLVNPTGVKVYHKNKYNTSLANPCAHRPCSHLCLIIPGGSRCSCPDSSSPRMTASQICDTATEDPLPLPRVCNCQNGGYCVESETSSELACSCPEFFTGAACEIKVGWSKGPGASTAALVIPVVVLLLLASGAAIFIFIRKRPFGKGPGLSSLTNSQSVSFRQGTNVEFGSPAFSASNGPAVAEPLEVDYSLSEISSKNRDFSNPMYDALGTLESQPENNGSLYDDTRTRGAMEPPSAVLAPSSMVVRTSASGGKGRPKTHRELDPSVDTGKLSILSAILAFFAFTSFPPRRIGLGEG</sequence>
<feature type="repeat" description="LDL-receptor class B" evidence="7">
    <location>
        <begin position="19"/>
        <end position="67"/>
    </location>
</feature>
<dbReference type="PROSITE" id="PS50026">
    <property type="entry name" value="EGF_3"/>
    <property type="match status" value="1"/>
</dbReference>
<evidence type="ECO:0000256" key="3">
    <source>
        <dbReference type="ARBA" id="ARBA00022737"/>
    </source>
</evidence>
<proteinExistence type="predicted"/>